<comment type="function">
    <text evidence="6">May be involved in the transport of PQQ or its precursor to the periplasm.</text>
</comment>
<proteinExistence type="inferred from homology"/>
<dbReference type="NCBIfam" id="TIGR02108">
    <property type="entry name" value="PQQ_syn_pqqB"/>
    <property type="match status" value="1"/>
</dbReference>
<dbReference type="Pfam" id="PF12706">
    <property type="entry name" value="Lactamase_B_2"/>
    <property type="match status" value="1"/>
</dbReference>
<sequence>MKKTSDFRIIVLGAAAGGGLPQWNCGCLNCSMARDPASGLEPQSQSSLAVSLDGEVWAVLNASPDIRQQILHNRALQPRRLRHSPIESVVLTSGDIDHLAGLLVLREKQAFILYSTGTVGRIIADNPAFQVLDPEIVSRRTVAIEEAFAPLSGLEARLFAVPGKVPLFLEDGEPELGVEGEHTVGLELTADGRRVYYIPGCAMVNEALAQRLSGADALFFDGTVFHNDEMVATGTGNKTGRRMGHMPIAGEGGSLDALGDLDIRRKIYVHINNTNPIWRAGAERERVEGRGFEVGFDGMEVRL</sequence>
<dbReference type="InterPro" id="IPR011842">
    <property type="entry name" value="PQQ_synth_PqqB"/>
</dbReference>
<dbReference type="PANTHER" id="PTHR42663">
    <property type="entry name" value="HYDROLASE C777.06C-RELATED-RELATED"/>
    <property type="match status" value="1"/>
</dbReference>
<dbReference type="OrthoDB" id="9778305at2"/>
<evidence type="ECO:0000259" key="7">
    <source>
        <dbReference type="Pfam" id="PF12706"/>
    </source>
</evidence>
<keyword evidence="5 6" id="KW-0884">PQQ biosynthesis</keyword>
<evidence type="ECO:0000256" key="6">
    <source>
        <dbReference type="HAMAP-Rule" id="MF_00653"/>
    </source>
</evidence>
<dbReference type="STRING" id="716928.GCA_000261485_03550"/>
<evidence type="ECO:0000256" key="5">
    <source>
        <dbReference type="ARBA" id="ARBA00022905"/>
    </source>
</evidence>
<feature type="domain" description="Metallo-beta-lactamase" evidence="7">
    <location>
        <begin position="57"/>
        <end position="271"/>
    </location>
</feature>
<dbReference type="GO" id="GO:0018189">
    <property type="term" value="P:pyrroloquinoline quinone biosynthetic process"/>
    <property type="evidence" value="ECO:0007669"/>
    <property type="project" value="UniProtKB-UniRule"/>
</dbReference>
<comment type="similarity">
    <text evidence="2 6">Belongs to the PqqB family.</text>
</comment>
<dbReference type="InterPro" id="IPR036866">
    <property type="entry name" value="RibonucZ/Hydroxyglut_hydro"/>
</dbReference>
<dbReference type="PANTHER" id="PTHR42663:SF7">
    <property type="entry name" value="COENZYME PQQ SYNTHESIS PROTEIN B"/>
    <property type="match status" value="1"/>
</dbReference>
<name>A0A249PNI5_9HYPH</name>
<evidence type="ECO:0000256" key="1">
    <source>
        <dbReference type="ARBA" id="ARBA00004886"/>
    </source>
</evidence>
<evidence type="ECO:0000256" key="3">
    <source>
        <dbReference type="ARBA" id="ARBA00015084"/>
    </source>
</evidence>
<dbReference type="SUPFAM" id="SSF56281">
    <property type="entry name" value="Metallo-hydrolase/oxidoreductase"/>
    <property type="match status" value="1"/>
</dbReference>
<dbReference type="eggNOG" id="COG1235">
    <property type="taxonomic scope" value="Bacteria"/>
</dbReference>
<reference evidence="8 9" key="1">
    <citation type="submission" date="2017-08" db="EMBL/GenBank/DDBJ databases">
        <title>Multipartite genome sequences of Sinorhizobium species nodulating soybeans.</title>
        <authorList>
            <person name="Tian C.F."/>
        </authorList>
    </citation>
    <scope>NUCLEOTIDE SEQUENCE [LARGE SCALE GENOMIC DNA]</scope>
    <source>
        <strain evidence="8 9">CCBAU 05684</strain>
        <plasmid evidence="9">psj05684b</plasmid>
    </source>
</reference>
<dbReference type="Proteomes" id="UP000217211">
    <property type="component" value="Plasmid pSJ05684b"/>
</dbReference>
<dbReference type="InterPro" id="IPR001279">
    <property type="entry name" value="Metallo-B-lactamas"/>
</dbReference>
<evidence type="ECO:0000256" key="4">
    <source>
        <dbReference type="ARBA" id="ARBA00022448"/>
    </source>
</evidence>
<dbReference type="RefSeq" id="WP_034856391.1">
    <property type="nucleotide sequence ID" value="NZ_AJQT01000071.1"/>
</dbReference>
<comment type="pathway">
    <text evidence="1 6">Cofactor biosynthesis; pyrroloquinoline quinone biosynthesis.</text>
</comment>
<evidence type="ECO:0000256" key="2">
    <source>
        <dbReference type="ARBA" id="ARBA00008481"/>
    </source>
</evidence>
<dbReference type="Gene3D" id="3.60.15.10">
    <property type="entry name" value="Ribonuclease Z/Hydroxyacylglutathione hydrolase-like"/>
    <property type="match status" value="1"/>
</dbReference>
<dbReference type="HAMAP" id="MF_00653">
    <property type="entry name" value="PQQ_syn_PqqB"/>
    <property type="match status" value="1"/>
</dbReference>
<dbReference type="EMBL" id="CP023068">
    <property type="protein sequence ID" value="ASY66859.1"/>
    <property type="molecule type" value="Genomic_DNA"/>
</dbReference>
<keyword evidence="9" id="KW-1185">Reference proteome</keyword>
<dbReference type="KEGG" id="esj:SJ05684_b58770"/>
<keyword evidence="8" id="KW-0614">Plasmid</keyword>
<organism evidence="8 9">
    <name type="scientific">Sinorhizobium sojae CCBAU 05684</name>
    <dbReference type="NCBI Taxonomy" id="716928"/>
    <lineage>
        <taxon>Bacteria</taxon>
        <taxon>Pseudomonadati</taxon>
        <taxon>Pseudomonadota</taxon>
        <taxon>Alphaproteobacteria</taxon>
        <taxon>Hyphomicrobiales</taxon>
        <taxon>Rhizobiaceae</taxon>
        <taxon>Sinorhizobium/Ensifer group</taxon>
        <taxon>Sinorhizobium</taxon>
    </lineage>
</organism>
<protein>
    <recommendedName>
        <fullName evidence="3 6">Coenzyme PQQ synthesis protein B</fullName>
    </recommendedName>
    <alternativeName>
        <fullName evidence="6">Pyrroloquinoline quinone biosynthesis protein B</fullName>
    </alternativeName>
</protein>
<evidence type="ECO:0000313" key="8">
    <source>
        <dbReference type="EMBL" id="ASY66859.1"/>
    </source>
</evidence>
<dbReference type="AlphaFoldDB" id="A0A249PNI5"/>
<geneLocation type="plasmid" evidence="9">
    <name>psj05684b</name>
</geneLocation>
<accession>A0A249PNI5</accession>
<keyword evidence="4 6" id="KW-0813">Transport</keyword>
<evidence type="ECO:0000313" key="9">
    <source>
        <dbReference type="Proteomes" id="UP000217211"/>
    </source>
</evidence>
<dbReference type="UniPathway" id="UPA00539"/>
<gene>
    <name evidence="6" type="primary">pqqB</name>
    <name evidence="8" type="ORF">SJ05684_b58770</name>
</gene>